<feature type="chain" id="PRO_5043543186" evidence="1">
    <location>
        <begin position="32"/>
        <end position="283"/>
    </location>
</feature>
<feature type="signal peptide" evidence="1">
    <location>
        <begin position="1"/>
        <end position="31"/>
    </location>
</feature>
<dbReference type="InterPro" id="IPR029058">
    <property type="entry name" value="AB_hydrolase_fold"/>
</dbReference>
<dbReference type="GO" id="GO:0016787">
    <property type="term" value="F:hydrolase activity"/>
    <property type="evidence" value="ECO:0007669"/>
    <property type="project" value="UniProtKB-KW"/>
</dbReference>
<accession>A0AAW5EUR7</accession>
<dbReference type="SUPFAM" id="SSF53474">
    <property type="entry name" value="alpha/beta-Hydrolases"/>
    <property type="match status" value="1"/>
</dbReference>
<organism evidence="2 3">
    <name type="scientific">Novacetimonas hansenii</name>
    <name type="common">Komagataeibacter hansenii</name>
    <dbReference type="NCBI Taxonomy" id="436"/>
    <lineage>
        <taxon>Bacteria</taxon>
        <taxon>Pseudomonadati</taxon>
        <taxon>Pseudomonadota</taxon>
        <taxon>Alphaproteobacteria</taxon>
        <taxon>Acetobacterales</taxon>
        <taxon>Acetobacteraceae</taxon>
        <taxon>Novacetimonas</taxon>
    </lineage>
</organism>
<keyword evidence="1" id="KW-0732">Signal</keyword>
<proteinExistence type="predicted"/>
<keyword evidence="2" id="KW-0378">Hydrolase</keyword>
<evidence type="ECO:0000313" key="3">
    <source>
        <dbReference type="Proteomes" id="UP001202887"/>
    </source>
</evidence>
<dbReference type="Proteomes" id="UP001202887">
    <property type="component" value="Unassembled WGS sequence"/>
</dbReference>
<comment type="caution">
    <text evidence="2">The sequence shown here is derived from an EMBL/GenBank/DDBJ whole genome shotgun (WGS) entry which is preliminary data.</text>
</comment>
<evidence type="ECO:0000256" key="1">
    <source>
        <dbReference type="SAM" id="SignalP"/>
    </source>
</evidence>
<reference evidence="2" key="2">
    <citation type="submission" date="2022-03" db="EMBL/GenBank/DDBJ databases">
        <authorList>
            <person name="Ryngajllo M."/>
            <person name="Jacek P."/>
            <person name="Kubiak K."/>
        </authorList>
    </citation>
    <scope>NUCLEOTIDE SEQUENCE</scope>
    <source>
        <strain evidence="2">SI1</strain>
    </source>
</reference>
<name>A0AAW5EUR7_NOVHA</name>
<reference evidence="2" key="1">
    <citation type="journal article" date="2021" name="Polymers (Basel)">
        <title>Highly Stretchable Bacterial Cellulose Produced by Komagataeibacter hansenii SI1.</title>
        <authorList>
            <person name="Cielecka I."/>
            <person name="Ryngajllo M."/>
            <person name="Maniukiewicz W."/>
            <person name="Bielecki S."/>
        </authorList>
    </citation>
    <scope>NUCLEOTIDE SEQUENCE</scope>
    <source>
        <strain evidence="2">SI1</strain>
    </source>
</reference>
<sequence length="283" mass="30064">MTNEATMWSTFPLKCLTVLLAPAFLLTPAFARDHHRQDIPAISEQSQAARSVDLSLGDGSRLRVLISAPSTPRGTLIMLPGGAGDIGLEKDGNLEHGHNFVVRTRGLWNRQGYTVLIPDTINRTNLRGARSSPAYARLVEDLITYAHQQETGPVFLLGTSQGSIAAVNGAVHARPGSIAGIVLTESVSVMGGSGETVFSADPQQVRVPVLVVANRDDACTVAPPQNAQRIAASMTASKDVHVLMISGGITRSRKDCGSLTPHGYFGIEDQVVAKISAWLNAHS</sequence>
<dbReference type="Gene3D" id="3.40.50.1820">
    <property type="entry name" value="alpha/beta hydrolase"/>
    <property type="match status" value="1"/>
</dbReference>
<gene>
    <name evidence="2" type="ORF">K1W68_15795</name>
</gene>
<dbReference type="EMBL" id="JAIBCX010000096">
    <property type="protein sequence ID" value="MCJ8355428.1"/>
    <property type="molecule type" value="Genomic_DNA"/>
</dbReference>
<evidence type="ECO:0000313" key="2">
    <source>
        <dbReference type="EMBL" id="MCJ8355428.1"/>
    </source>
</evidence>
<dbReference type="RefSeq" id="WP_239015765.1">
    <property type="nucleotide sequence ID" value="NZ_JAIBCX010000096.1"/>
</dbReference>
<dbReference type="AlphaFoldDB" id="A0AAW5EUR7"/>
<protein>
    <submittedName>
        <fullName evidence="2">Alpha/beta hydrolase</fullName>
    </submittedName>
</protein>